<feature type="compositionally biased region" description="Polar residues" evidence="9">
    <location>
        <begin position="172"/>
        <end position="184"/>
    </location>
</feature>
<evidence type="ECO:0000256" key="7">
    <source>
        <dbReference type="ARBA" id="ARBA00023289"/>
    </source>
</evidence>
<feature type="compositionally biased region" description="Basic and acidic residues" evidence="9">
    <location>
        <begin position="2476"/>
        <end position="2498"/>
    </location>
</feature>
<dbReference type="PANTHER" id="PTHR34144">
    <property type="entry name" value="CHROMOSOME 8, WHOLE GENOME SHOTGUN SEQUENCE"/>
    <property type="match status" value="1"/>
</dbReference>
<dbReference type="GO" id="GO:0003924">
    <property type="term" value="F:GTPase activity"/>
    <property type="evidence" value="ECO:0007669"/>
    <property type="project" value="InterPro"/>
</dbReference>
<feature type="compositionally biased region" description="Polar residues" evidence="9">
    <location>
        <begin position="679"/>
        <end position="688"/>
    </location>
</feature>
<feature type="compositionally biased region" description="Basic and acidic residues" evidence="9">
    <location>
        <begin position="1683"/>
        <end position="1693"/>
    </location>
</feature>
<evidence type="ECO:0000256" key="9">
    <source>
        <dbReference type="SAM" id="MobiDB-lite"/>
    </source>
</evidence>
<feature type="region of interest" description="Disordered" evidence="9">
    <location>
        <begin position="172"/>
        <end position="273"/>
    </location>
</feature>
<evidence type="ECO:0000313" key="10">
    <source>
        <dbReference type="EMBL" id="KAH9826586.1"/>
    </source>
</evidence>
<evidence type="ECO:0000256" key="8">
    <source>
        <dbReference type="SAM" id="Coils"/>
    </source>
</evidence>
<dbReference type="SMART" id="SM00174">
    <property type="entry name" value="RHO"/>
    <property type="match status" value="1"/>
</dbReference>
<dbReference type="PANTHER" id="PTHR34144:SF7">
    <property type="entry name" value="EXPORT PROTEIN (CAP59), PUTATIVE (AFU_ORTHOLOGUE AFUA_7G05020)-RELATED"/>
    <property type="match status" value="1"/>
</dbReference>
<evidence type="ECO:0000256" key="5">
    <source>
        <dbReference type="ARBA" id="ARBA00023216"/>
    </source>
</evidence>
<feature type="compositionally biased region" description="Basic residues" evidence="9">
    <location>
        <begin position="1720"/>
        <end position="1729"/>
    </location>
</feature>
<gene>
    <name evidence="10" type="ORF">Tdes44962_MAKER00550</name>
</gene>
<dbReference type="Gene3D" id="3.40.50.300">
    <property type="entry name" value="P-loop containing nucleotide triphosphate hydrolases"/>
    <property type="match status" value="1"/>
</dbReference>
<feature type="coiled-coil region" evidence="8">
    <location>
        <begin position="583"/>
        <end position="628"/>
    </location>
</feature>
<keyword evidence="3" id="KW-0547">Nucleotide-binding</keyword>
<protein>
    <submittedName>
        <fullName evidence="10">Annexin repeat protein</fullName>
    </submittedName>
</protein>
<evidence type="ECO:0000256" key="6">
    <source>
        <dbReference type="ARBA" id="ARBA00023288"/>
    </source>
</evidence>
<dbReference type="PRINTS" id="PR00449">
    <property type="entry name" value="RASTRNSFRMNG"/>
</dbReference>
<dbReference type="NCBIfam" id="TIGR00231">
    <property type="entry name" value="small_GTP"/>
    <property type="match status" value="1"/>
</dbReference>
<dbReference type="GO" id="GO:0005509">
    <property type="term" value="F:calcium ion binding"/>
    <property type="evidence" value="ECO:0007669"/>
    <property type="project" value="InterPro"/>
</dbReference>
<dbReference type="GO" id="GO:0005525">
    <property type="term" value="F:GTP binding"/>
    <property type="evidence" value="ECO:0007669"/>
    <property type="project" value="UniProtKB-KW"/>
</dbReference>
<dbReference type="Proteomes" id="UP001138500">
    <property type="component" value="Unassembled WGS sequence"/>
</dbReference>
<feature type="region of interest" description="Disordered" evidence="9">
    <location>
        <begin position="674"/>
        <end position="759"/>
    </location>
</feature>
<feature type="compositionally biased region" description="Low complexity" evidence="9">
    <location>
        <begin position="457"/>
        <end position="481"/>
    </location>
</feature>
<feature type="compositionally biased region" description="Low complexity" evidence="9">
    <location>
        <begin position="780"/>
        <end position="796"/>
    </location>
</feature>
<dbReference type="EMBL" id="RIBY02001978">
    <property type="protein sequence ID" value="KAH9826586.1"/>
    <property type="molecule type" value="Genomic_DNA"/>
</dbReference>
<dbReference type="PROSITE" id="PS51420">
    <property type="entry name" value="RHO"/>
    <property type="match status" value="1"/>
</dbReference>
<feature type="region of interest" description="Disordered" evidence="9">
    <location>
        <begin position="867"/>
        <end position="890"/>
    </location>
</feature>
<feature type="region of interest" description="Disordered" evidence="9">
    <location>
        <begin position="297"/>
        <end position="492"/>
    </location>
</feature>
<reference evidence="10 11" key="1">
    <citation type="journal article" date="2018" name="IMA Fungus">
        <title>IMA Genome-F 10: Nine draft genome sequences of Claviceps purpurea s.lat., including C. arundinis, C. humidiphila, and C. cf. spartinae, pseudomolecules for the pitch canker pathogen Fusarium circinatum, draft genome of Davidsoniella eucalypti, Grosmannia galeiformis, Quambalaria eucalypti, and Teratosphaeria destructans.</title>
        <authorList>
            <person name="Wingfield B.D."/>
            <person name="Liu M."/>
            <person name="Nguyen H.D."/>
            <person name="Lane F.A."/>
            <person name="Morgan S.W."/>
            <person name="De Vos L."/>
            <person name="Wilken P.M."/>
            <person name="Duong T.A."/>
            <person name="Aylward J."/>
            <person name="Coetzee M.P."/>
            <person name="Dadej K."/>
            <person name="De Beer Z.W."/>
            <person name="Findlay W."/>
            <person name="Havenga M."/>
            <person name="Kolarik M."/>
            <person name="Menzies J.G."/>
            <person name="Naidoo K."/>
            <person name="Pochopski O."/>
            <person name="Shoukouhi P."/>
            <person name="Santana Q.C."/>
            <person name="Seifert K.A."/>
            <person name="Soal N."/>
            <person name="Steenkamp E.T."/>
            <person name="Tatham C.T."/>
            <person name="van der Nest M.A."/>
            <person name="Wingfield M.J."/>
        </authorList>
    </citation>
    <scope>NUCLEOTIDE SEQUENCE [LARGE SCALE GENOMIC DNA]</scope>
    <source>
        <strain evidence="10">CMW44962</strain>
    </source>
</reference>
<dbReference type="Pfam" id="PF04000">
    <property type="entry name" value="Sas10_Utp3"/>
    <property type="match status" value="1"/>
</dbReference>
<dbReference type="InterPro" id="IPR018502">
    <property type="entry name" value="Annexin_repeat"/>
</dbReference>
<dbReference type="SUPFAM" id="SSF52540">
    <property type="entry name" value="P-loop containing nucleoside triphosphate hydrolases"/>
    <property type="match status" value="1"/>
</dbReference>
<evidence type="ECO:0000256" key="2">
    <source>
        <dbReference type="ARBA" id="ARBA00022737"/>
    </source>
</evidence>
<evidence type="ECO:0000256" key="3">
    <source>
        <dbReference type="ARBA" id="ARBA00022741"/>
    </source>
</evidence>
<feature type="region of interest" description="Disordered" evidence="9">
    <location>
        <begin position="780"/>
        <end position="849"/>
    </location>
</feature>
<organism evidence="10 11">
    <name type="scientific">Teratosphaeria destructans</name>
    <dbReference type="NCBI Taxonomy" id="418781"/>
    <lineage>
        <taxon>Eukaryota</taxon>
        <taxon>Fungi</taxon>
        <taxon>Dikarya</taxon>
        <taxon>Ascomycota</taxon>
        <taxon>Pezizomycotina</taxon>
        <taxon>Dothideomycetes</taxon>
        <taxon>Dothideomycetidae</taxon>
        <taxon>Mycosphaerellales</taxon>
        <taxon>Teratosphaeriaceae</taxon>
        <taxon>Teratosphaeria</taxon>
    </lineage>
</organism>
<feature type="compositionally biased region" description="Basic and acidic residues" evidence="9">
    <location>
        <begin position="207"/>
        <end position="218"/>
    </location>
</feature>
<dbReference type="PROSITE" id="PS51421">
    <property type="entry name" value="RAS"/>
    <property type="match status" value="1"/>
</dbReference>
<feature type="region of interest" description="Disordered" evidence="9">
    <location>
        <begin position="2451"/>
        <end position="2503"/>
    </location>
</feature>
<keyword evidence="2" id="KW-0677">Repeat</keyword>
<keyword evidence="7" id="KW-0636">Prenylation</keyword>
<comment type="caution">
    <text evidence="10">The sequence shown here is derived from an EMBL/GenBank/DDBJ whole genome shotgun (WGS) entry which is preliminary data.</text>
</comment>
<reference evidence="10 11" key="2">
    <citation type="journal article" date="2021" name="Curr. Genet.">
        <title>Genetic response to nitrogen starvation in the aggressive Eucalyptus foliar pathogen Teratosphaeria destructans.</title>
        <authorList>
            <person name="Havenga M."/>
            <person name="Wingfield B.D."/>
            <person name="Wingfield M.J."/>
            <person name="Dreyer L.L."/>
            <person name="Roets F."/>
            <person name="Aylward J."/>
        </authorList>
    </citation>
    <scope>NUCLEOTIDE SEQUENCE [LARGE SCALE GENOMIC DNA]</scope>
    <source>
        <strain evidence="10">CMW44962</strain>
    </source>
</reference>
<feature type="compositionally biased region" description="Low complexity" evidence="9">
    <location>
        <begin position="698"/>
        <end position="711"/>
    </location>
</feature>
<dbReference type="SMART" id="SM00176">
    <property type="entry name" value="RAN"/>
    <property type="match status" value="1"/>
</dbReference>
<proteinExistence type="predicted"/>
<dbReference type="InterPro" id="IPR021047">
    <property type="entry name" value="Mannosyltransferase_CMT1"/>
</dbReference>
<dbReference type="InterPro" id="IPR005225">
    <property type="entry name" value="Small_GTP-bd"/>
</dbReference>
<sequence>MRASTGSVDVLVLALRCEDQELLGSSSTDTLLLDLLIRGTYCCDKQNGRGRRDGRVELDRSFLELSRWPATQPKSLNDSTSRIIAAAKLGIHHTRFGCLQHCASATTFTAAEAACDFTTWSRDRPPIAIGTRLSLEHSCVTSSATPAAATVSRFSAQAFNDRNDTHDRYTTSLIGQQRQEQASAYAQRAGLRDPPRASSSSGSAHTLRREPRFHDLRPSRLRTSSVDSSVRTRTAPRPEHSPERSWDPQRSEQRTPPRRATSAFCGSAPPHPALRISKRTRAAVLFALEEAIRHPNRFTPDLDEENAQMSDLSGGRASNGGARTGSGPVPVGGSGTPTGIKTPRDIMRDRNAREARRQEEQKAEEARRVAEERRKSAERRAAAVTGGIPRLGQGPSQYSTDMGAKQTQFDSARRSRSDSQRVSGADVLGEPVGRTQEYTRAPSAAQPKTAQSGTAGARRTQQSQAAPRQASAQAAEGASTTQPPPTEQRTAPASFPHAFERWETLSSHWEGLTSYWLHKLEQNTEEIRNQIPNASTLNRQITDLSAAGANLFHAVVELQRLRASSERKFQRWFFETRADTERNQEMQGQLERQLRLERSAREEAATKRADAEEAAALAKREVGDMRRELMISKEEARRAWEELGRRNQEALDTAESLKAGRIAVVAGVQVVPYFGGPSRSGTGASQRPVTRDGPVPYGGSATGASSVGAPGLTSPVGEQEYYRDERPSPTNTDPFTEQRQPSTHYDPHLASRGQSQGYQTYPAGGAAALAAATAATAQRGQATSASSSAPSRTQQPLGVSPPETQRSEADTFLHGQPTATAQQARAYRPDLRSHGSYADTLSEGDTEYVLDSDGNIRYDEQGRPIVFQRQRGPQQQGQTESDDSEEEAMRHERELAAGGYGAGGQILPEAPSVPATSAQAMETYTPTTGAGIGTRSQPATIIRPDSATSWKRRKSAARAGQGTRDPAILQRGPPLAMTAPTFTSKSHQSRKRTKNAMLLRLRWRRLASHRFGLTLALVLMLWTLFDVLSIRKAISLEATKSPPPFGNEKIFIASIHWTSEAVLRDSWAPGVAALARAIGPENVFVSIYESGSFDKTKEVLELLKTDLDQSGIPHRIVLDETTHRNEVEKPPAENGWIQMPLTKQRIPYLADKRNVAMAPLKEMKEQEGKTFDRVLWLNDVVFKTEDVQRLLATKDGHYAAACALDFKQPPAFYDTFATRDAQGNEPLMDMWPYFASAASRDAVKRSQPVPVTSCWNGMVVFDAAPWYDVLHQLSFRGIADDLAAEHLEGSECCLVHADNFLSRAKGVWINPNVRVTYNASLYDAVNPADRAAWPPTAHVASGLWRNRLRRWAGLLRFRARGVQSKVALWKMKDADGHREPGSFCITSWPGASEKSARLEKDVSLDGLPVVLIIMLLSVKYLGGAGRKPLLVISAPAYFCRLRNWTLGLYMAGSGTKRMRSSLAIAFVVANPKPALVNLCGNMDTEDVQSLVEDLSTNIDDLEQSLAPLLKTALSASTSKLPLLDKAKLYVLATYAIESILFSALRLNGTDAKSHPVFQELSRVKEYFGKIKSAETAGQRRTTAVDKEAAGRFIKAGLAGNDRYDKERAERQANEKAGAKRKLEEMSVGTHTRFDGAAKRIRAAEEEGEEDADDDEMDNENEVAEPDRKGPGHQAAKRQRKAERRAARSAREAAKGNWPRMVENVKDAAADDVENGANGTKRSKSSKAPKSHSETFQALLEGPLTKTEDQKKSRRKKKKNLQNLENRRAEEMHKELNQVVDGVNMKLTVSLSANRDSQANQLIDYGITVPVTGTCIRGNTALQHAARHCVRLRLGVKTTIAGSQLWNREHGRASDTCVVTGDGAVGKTCLLISYTTNAFPGEYIPTVFDNYSASVMVDGKPISLGLWDTAGQEDYDRLRPLSYPQTDVFLICFSIVSPSSFDNVKAKWYPEIEHHAPGVPIILVGTKLDLRDDPEIREQLRQRKMAPIQYEQAVQVAKEIKAVKYLECSALTQRNLKSVFDEAIKAVISPRPQTKPKKSKCLMGLWTQLEQGTRFGRLFDSRLSHEPAERRQIRYDLIPHRQAAPSSPHLSPGTGLVLGALNAAMRICVIELESRHCGIHAMSYLKADDRSSRGRTKSGTRERSRSRSNVRAPSPPNSKMYGYAPPPPTTTAASRAMPGSFEDGMISPSYEVRAPQTASDKPTLTSYPKAATGGSQYPPPPSAAPYPSDGWTNSNYLADLPPHERPGYVPPLARFPSYPAEDEDDLAYGDQHESLPQTRQPSYGGAPYPPQSQYRFQPDQPTAAALHAAQDTSSASRSGSYSYQYAPPPEKFTYTDKRQDSRSAPSYTQSGQFQRQELPRNYSHERHSSYSQPNATYVDITPGANGRPRASSNANPDRLYLNTGLQAPGVGQRMNRLSVSGERPSMGDSGDIPPPSPLLEAYHGTYQSLASPLALRPGNDDDDMSELEPLSPSLSRRSSEKNVKPKSKDKLSKDAEKSKEKKKITLYSDEAEEEAKQIAKALSHHKPDSDPIIDILPRLSHDQIWELRKEYKKQVKIQGKGINLPKHLRCKLTGNFGKAAYVTALGRWESEGYWANFWYQSHGSRRELLIESLMGRTNLEIRNIKDEFKDKRYSDSLTRCMEKELKMDKFRSAIMMVLEERRQEEIDVYPVEYRIRDVEMLHRALTAERGGESAVLEIIIRRSDAHLKEVLRLYEQMHGVNFARAALKKSNNLVGEIIAHILNGVINKPARDAVLLNHAIKDIADRNKQDELRYELLISRLVRIHWDKSHLAKVKRAYQERFQGHIQQEIEDATKGDFREFMCELCETK</sequence>
<dbReference type="Pfam" id="PF00071">
    <property type="entry name" value="Ras"/>
    <property type="match status" value="1"/>
</dbReference>
<dbReference type="SMART" id="SM00175">
    <property type="entry name" value="RAB"/>
    <property type="match status" value="1"/>
</dbReference>
<feature type="compositionally biased region" description="Basic and acidic residues" evidence="9">
    <location>
        <begin position="1631"/>
        <end position="1644"/>
    </location>
</feature>
<feature type="compositionally biased region" description="Acidic residues" evidence="9">
    <location>
        <begin position="1645"/>
        <end position="1663"/>
    </location>
</feature>
<dbReference type="PROSITE" id="PS51419">
    <property type="entry name" value="RAB"/>
    <property type="match status" value="1"/>
</dbReference>
<feature type="compositionally biased region" description="Basic and acidic residues" evidence="9">
    <location>
        <begin position="236"/>
        <end position="255"/>
    </location>
</feature>
<feature type="compositionally biased region" description="Basic and acidic residues" evidence="9">
    <location>
        <begin position="1603"/>
        <end position="1624"/>
    </location>
</feature>
<evidence type="ECO:0000313" key="11">
    <source>
        <dbReference type="Proteomes" id="UP001138500"/>
    </source>
</evidence>
<dbReference type="CDD" id="cd01871">
    <property type="entry name" value="Rac1_like"/>
    <property type="match status" value="1"/>
</dbReference>
<feature type="compositionally biased region" description="Low complexity" evidence="9">
    <location>
        <begin position="2312"/>
        <end position="2324"/>
    </location>
</feature>
<dbReference type="OrthoDB" id="2134400at2759"/>
<accession>A0A9W7SQ85</accession>
<keyword evidence="4" id="KW-0342">GTP-binding</keyword>
<keyword evidence="6" id="KW-0449">Lipoprotein</keyword>
<feature type="compositionally biased region" description="Polar residues" evidence="9">
    <location>
        <begin position="394"/>
        <end position="410"/>
    </location>
</feature>
<dbReference type="PROSITE" id="PS51897">
    <property type="entry name" value="ANNEXIN_2"/>
    <property type="match status" value="1"/>
</dbReference>
<feature type="compositionally biased region" description="Low complexity" evidence="9">
    <location>
        <begin position="221"/>
        <end position="233"/>
    </location>
</feature>
<dbReference type="GO" id="GO:0005544">
    <property type="term" value="F:calcium-dependent phospholipid binding"/>
    <property type="evidence" value="ECO:0007669"/>
    <property type="project" value="InterPro"/>
</dbReference>
<keyword evidence="1" id="KW-0488">Methylation</keyword>
<keyword evidence="8" id="KW-0175">Coiled coil</keyword>
<feature type="compositionally biased region" description="Polar residues" evidence="9">
    <location>
        <begin position="728"/>
        <end position="743"/>
    </location>
</feature>
<feature type="compositionally biased region" description="Polar residues" evidence="9">
    <location>
        <begin position="2341"/>
        <end position="2354"/>
    </location>
</feature>
<dbReference type="InterPro" id="IPR001806">
    <property type="entry name" value="Small_GTPase"/>
</dbReference>
<feature type="compositionally biased region" description="Basic and acidic residues" evidence="9">
    <location>
        <begin position="342"/>
        <end position="381"/>
    </location>
</feature>
<evidence type="ECO:0000256" key="4">
    <source>
        <dbReference type="ARBA" id="ARBA00023134"/>
    </source>
</evidence>
<feature type="region of interest" description="Disordered" evidence="9">
    <location>
        <begin position="947"/>
        <end position="991"/>
    </location>
</feature>
<feature type="compositionally biased region" description="Polar residues" evidence="9">
    <location>
        <begin position="2195"/>
        <end position="2205"/>
    </location>
</feature>
<feature type="compositionally biased region" description="Low complexity" evidence="9">
    <location>
        <begin position="868"/>
        <end position="878"/>
    </location>
</feature>
<keyword evidence="5" id="KW-0041">Annexin</keyword>
<dbReference type="SUPFAM" id="SSF47874">
    <property type="entry name" value="Annexin"/>
    <property type="match status" value="1"/>
</dbReference>
<feature type="region of interest" description="Disordered" evidence="9">
    <location>
        <begin position="2126"/>
        <end position="2438"/>
    </location>
</feature>
<keyword evidence="11" id="KW-1185">Reference proteome</keyword>
<dbReference type="InterPro" id="IPR007146">
    <property type="entry name" value="Sas10/Utp3/C1D"/>
</dbReference>
<dbReference type="Gene3D" id="1.10.220.10">
    <property type="entry name" value="Annexin"/>
    <property type="match status" value="4"/>
</dbReference>
<dbReference type="SMART" id="SM00173">
    <property type="entry name" value="RAS"/>
    <property type="match status" value="1"/>
</dbReference>
<dbReference type="Pfam" id="PF11735">
    <property type="entry name" value="CAP59_mtransfer"/>
    <property type="match status" value="1"/>
</dbReference>
<dbReference type="InterPro" id="IPR027417">
    <property type="entry name" value="P-loop_NTPase"/>
</dbReference>
<dbReference type="FunFam" id="3.40.50.300:FF:000088">
    <property type="entry name" value="Ras-related C3 botulinum toxin substrate 1"/>
    <property type="match status" value="1"/>
</dbReference>
<dbReference type="InterPro" id="IPR037104">
    <property type="entry name" value="Annexin_sf"/>
</dbReference>
<feature type="compositionally biased region" description="Low complexity" evidence="9">
    <location>
        <begin position="2466"/>
        <end position="2475"/>
    </location>
</feature>
<feature type="region of interest" description="Disordered" evidence="9">
    <location>
        <begin position="1603"/>
        <end position="1767"/>
    </location>
</feature>
<evidence type="ECO:0000256" key="1">
    <source>
        <dbReference type="ARBA" id="ARBA00022481"/>
    </source>
</evidence>
<name>A0A9W7SQ85_9PEZI</name>